<evidence type="ECO:0000256" key="7">
    <source>
        <dbReference type="ARBA" id="ARBA00022989"/>
    </source>
</evidence>
<feature type="transmembrane region" description="Helical" evidence="10">
    <location>
        <begin position="94"/>
        <end position="116"/>
    </location>
</feature>
<feature type="transmembrane region" description="Helical" evidence="10">
    <location>
        <begin position="122"/>
        <end position="145"/>
    </location>
</feature>
<feature type="transmembrane region" description="Helical" evidence="10">
    <location>
        <begin position="483"/>
        <end position="503"/>
    </location>
</feature>
<dbReference type="InterPro" id="IPR004813">
    <property type="entry name" value="OPT"/>
</dbReference>
<sequence length="793" mass="87135">MSGPDPTTTVLAVPTPQQDEAVSEKKGLSTDDDAVKASGKDGGSLSPEIKEATPPFDHASSQDKDTDDEGHIIITGADAAAHLLPMRDDGDPALTFRSLFLATILACFQAVMYQIYLFKPTVITIQGTFIVLIAYFLGKAWAFVFPRGDHLVARWRERGGQGRPPLGILIAKFINPGPWGLKEHAICAITATSASNAAASVQVFAAQDLFYDLPLSAVTVILAVISIGLFGYGLCGLMRPITVWHVEAVYWSNLPTVKTLQGLHWQNLKDSKPLRWFWIAFGTMFVYEFLPAYIWPWLNAVSIPCLAAMHATGEKAAILTNLFGGSVNNEGLGILNLSFDWQYLTSFNTSLPLKLQAHAALGYLVCYAAMLGIYYNNAWGARSLPFMSTRLLTPTGHNYPVAEVFKGGVLDQEAFAEHGVPQLSGSFAYAMLMANAAIGALIVHCILFWGGDVVRAFKSARAGRHDDRHHEHMVKHYKEAPQWWYIAVLVISFVLGLIVVTTQNITMPAWAYIVSLLLGIIVAPFSTLLFSRYGNGIATNNLSKMMAGLMLPERPVGNMYFAAWSHNVISNAVNLSSDLKMGEYLKIPPRVMFLTQMYGTILGGFINYVVMISIVNGNRDLLVNSNGNSSWSGATMQSYNTNAISWALAKYMYKAGTKYEMVPIGLAIGAGAVVVHRIVAHFVPKIRNFSLYEINLPQFIQYAGYIPYNASQTCVILSQVIGGFFVQFYLRNYRPRIFKDYSYLITGAWDGASLFALFILSFAVFGAGGPSVPFPTWWGNNADGYYDLCPVSE</sequence>
<feature type="transmembrane region" description="Helical" evidence="10">
    <location>
        <begin position="355"/>
        <end position="375"/>
    </location>
</feature>
<protein>
    <submittedName>
        <fullName evidence="11">F8999db9-cfce-456a-b691-c784eadb966b</fullName>
    </submittedName>
</protein>
<evidence type="ECO:0000256" key="8">
    <source>
        <dbReference type="ARBA" id="ARBA00023136"/>
    </source>
</evidence>
<dbReference type="GO" id="GO:0015031">
    <property type="term" value="P:protein transport"/>
    <property type="evidence" value="ECO:0007669"/>
    <property type="project" value="UniProtKB-KW"/>
</dbReference>
<proteinExistence type="inferred from homology"/>
<keyword evidence="3" id="KW-0813">Transport</keyword>
<dbReference type="GO" id="GO:0016020">
    <property type="term" value="C:membrane"/>
    <property type="evidence" value="ECO:0007669"/>
    <property type="project" value="UniProtKB-SubCell"/>
</dbReference>
<dbReference type="AlphaFoldDB" id="A0A446BSE9"/>
<organism evidence="11 12">
    <name type="scientific">Thermothielavioides terrestris</name>
    <dbReference type="NCBI Taxonomy" id="2587410"/>
    <lineage>
        <taxon>Eukaryota</taxon>
        <taxon>Fungi</taxon>
        <taxon>Dikarya</taxon>
        <taxon>Ascomycota</taxon>
        <taxon>Pezizomycotina</taxon>
        <taxon>Sordariomycetes</taxon>
        <taxon>Sordariomycetidae</taxon>
        <taxon>Sordariales</taxon>
        <taxon>Chaetomiaceae</taxon>
        <taxon>Thermothielavioides</taxon>
    </lineage>
</organism>
<evidence type="ECO:0000256" key="9">
    <source>
        <dbReference type="SAM" id="MobiDB-lite"/>
    </source>
</evidence>
<reference evidence="11 12" key="1">
    <citation type="submission" date="2018-04" db="EMBL/GenBank/DDBJ databases">
        <authorList>
            <person name="Huttner S."/>
            <person name="Dainat J."/>
        </authorList>
    </citation>
    <scope>NUCLEOTIDE SEQUENCE [LARGE SCALE GENOMIC DNA]</scope>
</reference>
<feature type="compositionally biased region" description="Basic and acidic residues" evidence="9">
    <location>
        <begin position="22"/>
        <end position="39"/>
    </location>
</feature>
<accession>A0A446BSE9</accession>
<dbReference type="GO" id="GO:0035673">
    <property type="term" value="F:oligopeptide transmembrane transporter activity"/>
    <property type="evidence" value="ECO:0007669"/>
    <property type="project" value="InterPro"/>
</dbReference>
<keyword evidence="4 10" id="KW-0812">Transmembrane</keyword>
<keyword evidence="6" id="KW-0653">Protein transport</keyword>
<evidence type="ECO:0000256" key="2">
    <source>
        <dbReference type="ARBA" id="ARBA00008807"/>
    </source>
</evidence>
<feature type="transmembrane region" description="Helical" evidence="10">
    <location>
        <begin position="427"/>
        <end position="449"/>
    </location>
</feature>
<evidence type="ECO:0000256" key="3">
    <source>
        <dbReference type="ARBA" id="ARBA00022448"/>
    </source>
</evidence>
<dbReference type="PANTHER" id="PTHR22601">
    <property type="entry name" value="ISP4 LIKE PROTEIN"/>
    <property type="match status" value="1"/>
</dbReference>
<keyword evidence="8 10" id="KW-0472">Membrane</keyword>
<evidence type="ECO:0000256" key="4">
    <source>
        <dbReference type="ARBA" id="ARBA00022692"/>
    </source>
</evidence>
<feature type="transmembrane region" description="Helical" evidence="10">
    <location>
        <begin position="276"/>
        <end position="295"/>
    </location>
</feature>
<gene>
    <name evidence="11" type="ORF">TT172_LOCUS7719</name>
</gene>
<feature type="transmembrane region" description="Helical" evidence="10">
    <location>
        <begin position="591"/>
        <end position="610"/>
    </location>
</feature>
<dbReference type="NCBIfam" id="TIGR00728">
    <property type="entry name" value="OPT_sfam"/>
    <property type="match status" value="1"/>
</dbReference>
<feature type="transmembrane region" description="Helical" evidence="10">
    <location>
        <begin position="213"/>
        <end position="234"/>
    </location>
</feature>
<evidence type="ECO:0000313" key="12">
    <source>
        <dbReference type="Proteomes" id="UP000289323"/>
    </source>
</evidence>
<dbReference type="InterPro" id="IPR004648">
    <property type="entry name" value="Oligpept_transpt"/>
</dbReference>
<comment type="similarity">
    <text evidence="2">Belongs to the oligopeptide OPT transporter family.</text>
</comment>
<keyword evidence="7 10" id="KW-1133">Transmembrane helix</keyword>
<feature type="transmembrane region" description="Helical" evidence="10">
    <location>
        <begin position="742"/>
        <end position="765"/>
    </location>
</feature>
<keyword evidence="5" id="KW-0571">Peptide transport</keyword>
<evidence type="ECO:0000256" key="10">
    <source>
        <dbReference type="SAM" id="Phobius"/>
    </source>
</evidence>
<evidence type="ECO:0000256" key="1">
    <source>
        <dbReference type="ARBA" id="ARBA00004141"/>
    </source>
</evidence>
<feature type="transmembrane region" description="Helical" evidence="10">
    <location>
        <begin position="509"/>
        <end position="530"/>
    </location>
</feature>
<comment type="subcellular location">
    <subcellularLocation>
        <location evidence="1">Membrane</location>
        <topology evidence="1">Multi-pass membrane protein</topology>
    </subcellularLocation>
</comment>
<evidence type="ECO:0000313" key="11">
    <source>
        <dbReference type="EMBL" id="SPQ25300.1"/>
    </source>
</evidence>
<dbReference type="Proteomes" id="UP000289323">
    <property type="component" value="Unassembled WGS sequence"/>
</dbReference>
<feature type="region of interest" description="Disordered" evidence="9">
    <location>
        <begin position="1"/>
        <end position="68"/>
    </location>
</feature>
<dbReference type="EMBL" id="OUUZ01000015">
    <property type="protein sequence ID" value="SPQ25300.1"/>
    <property type="molecule type" value="Genomic_DNA"/>
</dbReference>
<feature type="compositionally biased region" description="Polar residues" evidence="9">
    <location>
        <begin position="1"/>
        <end position="20"/>
    </location>
</feature>
<feature type="transmembrane region" description="Helical" evidence="10">
    <location>
        <begin position="630"/>
        <end position="649"/>
    </location>
</feature>
<feature type="transmembrane region" description="Helical" evidence="10">
    <location>
        <begin position="710"/>
        <end position="730"/>
    </location>
</feature>
<name>A0A446BSE9_9PEZI</name>
<evidence type="ECO:0000256" key="5">
    <source>
        <dbReference type="ARBA" id="ARBA00022856"/>
    </source>
</evidence>
<evidence type="ECO:0000256" key="6">
    <source>
        <dbReference type="ARBA" id="ARBA00022927"/>
    </source>
</evidence>
<feature type="transmembrane region" description="Helical" evidence="10">
    <location>
        <begin position="661"/>
        <end position="683"/>
    </location>
</feature>
<dbReference type="Pfam" id="PF03169">
    <property type="entry name" value="OPT"/>
    <property type="match status" value="1"/>
</dbReference>